<dbReference type="CDD" id="cd00303">
    <property type="entry name" value="retropepsin_like"/>
    <property type="match status" value="1"/>
</dbReference>
<accession>A0A5B6VAQ8</accession>
<evidence type="ECO:0000313" key="3">
    <source>
        <dbReference type="Proteomes" id="UP000325315"/>
    </source>
</evidence>
<dbReference type="InterPro" id="IPR032567">
    <property type="entry name" value="RTL1-rel"/>
</dbReference>
<comment type="caution">
    <text evidence="2">The sequence shown here is derived from an EMBL/GenBank/DDBJ whole genome shotgun (WGS) entry which is preliminary data.</text>
</comment>
<dbReference type="EMBL" id="SMMG02000007">
    <property type="protein sequence ID" value="KAA3466144.1"/>
    <property type="molecule type" value="Genomic_DNA"/>
</dbReference>
<organism evidence="2 3">
    <name type="scientific">Gossypium australe</name>
    <dbReference type="NCBI Taxonomy" id="47621"/>
    <lineage>
        <taxon>Eukaryota</taxon>
        <taxon>Viridiplantae</taxon>
        <taxon>Streptophyta</taxon>
        <taxon>Embryophyta</taxon>
        <taxon>Tracheophyta</taxon>
        <taxon>Spermatophyta</taxon>
        <taxon>Magnoliopsida</taxon>
        <taxon>eudicotyledons</taxon>
        <taxon>Gunneridae</taxon>
        <taxon>Pentapetalae</taxon>
        <taxon>rosids</taxon>
        <taxon>malvids</taxon>
        <taxon>Malvales</taxon>
        <taxon>Malvaceae</taxon>
        <taxon>Malvoideae</taxon>
        <taxon>Gossypium</taxon>
    </lineage>
</organism>
<dbReference type="Proteomes" id="UP000325315">
    <property type="component" value="Unassembled WGS sequence"/>
</dbReference>
<dbReference type="Gene3D" id="2.40.70.10">
    <property type="entry name" value="Acid Proteases"/>
    <property type="match status" value="1"/>
</dbReference>
<feature type="compositionally biased region" description="Polar residues" evidence="1">
    <location>
        <begin position="120"/>
        <end position="130"/>
    </location>
</feature>
<dbReference type="InterPro" id="IPR021109">
    <property type="entry name" value="Peptidase_aspartic_dom_sf"/>
</dbReference>
<dbReference type="Pfam" id="PF08284">
    <property type="entry name" value="RVP_2"/>
    <property type="match status" value="1"/>
</dbReference>
<reference evidence="3" key="1">
    <citation type="journal article" date="2019" name="Plant Biotechnol. J.">
        <title>Genome sequencing of the Australian wild diploid species Gossypium australe highlights disease resistance and delayed gland morphogenesis.</title>
        <authorList>
            <person name="Cai Y."/>
            <person name="Cai X."/>
            <person name="Wang Q."/>
            <person name="Wang P."/>
            <person name="Zhang Y."/>
            <person name="Cai C."/>
            <person name="Xu Y."/>
            <person name="Wang K."/>
            <person name="Zhou Z."/>
            <person name="Wang C."/>
            <person name="Geng S."/>
            <person name="Li B."/>
            <person name="Dong Q."/>
            <person name="Hou Y."/>
            <person name="Wang H."/>
            <person name="Ai P."/>
            <person name="Liu Z."/>
            <person name="Yi F."/>
            <person name="Sun M."/>
            <person name="An G."/>
            <person name="Cheng J."/>
            <person name="Zhang Y."/>
            <person name="Shi Q."/>
            <person name="Xie Y."/>
            <person name="Shi X."/>
            <person name="Chang Y."/>
            <person name="Huang F."/>
            <person name="Chen Y."/>
            <person name="Hong S."/>
            <person name="Mi L."/>
            <person name="Sun Q."/>
            <person name="Zhang L."/>
            <person name="Zhou B."/>
            <person name="Peng R."/>
            <person name="Zhang X."/>
            <person name="Liu F."/>
        </authorList>
    </citation>
    <scope>NUCLEOTIDE SEQUENCE [LARGE SCALE GENOMIC DNA]</scope>
    <source>
        <strain evidence="3">cv. PA1801</strain>
    </source>
</reference>
<name>A0A5B6VAQ8_9ROSI</name>
<dbReference type="AlphaFoldDB" id="A0A5B6VAQ8"/>
<protein>
    <submittedName>
        <fullName evidence="2">Gag-Pol polyprotein</fullName>
    </submittedName>
</protein>
<feature type="compositionally biased region" description="Basic and acidic residues" evidence="1">
    <location>
        <begin position="65"/>
        <end position="77"/>
    </location>
</feature>
<evidence type="ECO:0000313" key="2">
    <source>
        <dbReference type="EMBL" id="KAA3466144.1"/>
    </source>
</evidence>
<feature type="region of interest" description="Disordered" evidence="1">
    <location>
        <begin position="65"/>
        <end position="164"/>
    </location>
</feature>
<dbReference type="OrthoDB" id="849129at2759"/>
<sequence length="289" mass="32986">MTMTEYEREFVRLSKYARECVSTKEIMYKRFEDELDEDIKLLVGILELKEFVVLVDRACKVKELRKENRKADSEARDLRKRIMSKPYHSSSKKSRDSYNRSNASVRHSNRDRGKQHTGPKIQTTSISSIATRGRPRRNTRNVTNSKGATKDSTMRSEAQAPARAYAIRAREDASSPDVIISTFSLNDTNVIALIDPGLTHPYACKNVVSSKSLPIESTEIVIKVSNSLGQYVLVDEVCKNCPLITRGYYFPANLMLLSFDEFDVILGMDWFTLHDAVVNCRRKTIELKC</sequence>
<keyword evidence="3" id="KW-1185">Reference proteome</keyword>
<dbReference type="PANTHER" id="PTHR15503:SF45">
    <property type="entry name" value="RNA-DIRECTED DNA POLYMERASE HOMOLOG"/>
    <property type="match status" value="1"/>
</dbReference>
<dbReference type="PANTHER" id="PTHR15503">
    <property type="entry name" value="LDOC1 RELATED"/>
    <property type="match status" value="1"/>
</dbReference>
<gene>
    <name evidence="2" type="ORF">EPI10_001258</name>
</gene>
<evidence type="ECO:0000256" key="1">
    <source>
        <dbReference type="SAM" id="MobiDB-lite"/>
    </source>
</evidence>
<proteinExistence type="predicted"/>